<gene>
    <name evidence="1" type="ORF">IW252_001241</name>
</gene>
<organism evidence="1 2">
    <name type="scientific">Zhihengliuella flava</name>
    <dbReference type="NCBI Taxonomy" id="1285193"/>
    <lineage>
        <taxon>Bacteria</taxon>
        <taxon>Bacillati</taxon>
        <taxon>Actinomycetota</taxon>
        <taxon>Actinomycetes</taxon>
        <taxon>Micrococcales</taxon>
        <taxon>Micrococcaceae</taxon>
        <taxon>Zhihengliuella</taxon>
    </lineage>
</organism>
<proteinExistence type="predicted"/>
<name>A0A931D8S4_9MICC</name>
<comment type="caution">
    <text evidence="1">The sequence shown here is derived from an EMBL/GenBank/DDBJ whole genome shotgun (WGS) entry which is preliminary data.</text>
</comment>
<accession>A0A931D8S4</accession>
<reference evidence="1" key="1">
    <citation type="submission" date="2020-11" db="EMBL/GenBank/DDBJ databases">
        <title>Sequencing the genomes of 1000 actinobacteria strains.</title>
        <authorList>
            <person name="Klenk H.-P."/>
        </authorList>
    </citation>
    <scope>NUCLEOTIDE SEQUENCE</scope>
    <source>
        <strain evidence="1">DSM 26152</strain>
    </source>
</reference>
<dbReference type="RefSeq" id="WP_196835776.1">
    <property type="nucleotide sequence ID" value="NZ_JADOTZ010000001.1"/>
</dbReference>
<protein>
    <submittedName>
        <fullName evidence="1">Uncharacterized protein</fullName>
    </submittedName>
</protein>
<dbReference type="EMBL" id="JADOTZ010000001">
    <property type="protein sequence ID" value="MBG6084474.1"/>
    <property type="molecule type" value="Genomic_DNA"/>
</dbReference>
<keyword evidence="2" id="KW-1185">Reference proteome</keyword>
<sequence length="246" mass="26222">MASRVSHSNVNEVETLVADTFVASMSLPGERTSESVNKSTVPLEVLESSDDPLVSTEYGESIISSYATAAGNQTLIEIPSASAARSYEFDLELPDGASASLDSDGSVIIVDAADREVGRYFAPWAFDAHGDEVETWFEVVGDKLIQHVKFAENSAFPIVADPSSAWGWTVCVATVTAEVAGNAFVAAKLYKVIQRFGSIRRTMQIMVRAWNSSTNTAGKWAAVRNAVGGTAAEIIGIDAVKNACFD</sequence>
<evidence type="ECO:0000313" key="1">
    <source>
        <dbReference type="EMBL" id="MBG6084474.1"/>
    </source>
</evidence>
<dbReference type="AlphaFoldDB" id="A0A931D8S4"/>
<dbReference type="Proteomes" id="UP000625033">
    <property type="component" value="Unassembled WGS sequence"/>
</dbReference>
<evidence type="ECO:0000313" key="2">
    <source>
        <dbReference type="Proteomes" id="UP000625033"/>
    </source>
</evidence>